<feature type="compositionally biased region" description="Low complexity" evidence="1">
    <location>
        <begin position="27"/>
        <end position="38"/>
    </location>
</feature>
<name>A0AAV5MP62_9ROSI</name>
<feature type="region of interest" description="Disordered" evidence="1">
    <location>
        <begin position="1"/>
        <end position="39"/>
    </location>
</feature>
<keyword evidence="3" id="KW-1185">Reference proteome</keyword>
<dbReference type="EMBL" id="BPVZ01000456">
    <property type="protein sequence ID" value="GKV51208.1"/>
    <property type="molecule type" value="Genomic_DNA"/>
</dbReference>
<protein>
    <submittedName>
        <fullName evidence="2">Uncharacterized protein</fullName>
    </submittedName>
</protein>
<gene>
    <name evidence="2" type="ORF">SLEP1_g57877</name>
</gene>
<feature type="compositionally biased region" description="Basic and acidic residues" evidence="1">
    <location>
        <begin position="8"/>
        <end position="24"/>
    </location>
</feature>
<comment type="caution">
    <text evidence="2">The sequence shown here is derived from an EMBL/GenBank/DDBJ whole genome shotgun (WGS) entry which is preliminary data.</text>
</comment>
<sequence>MEVLSWRDPMRQEMSKRTKMEIRGQRSRSPSPFISSRSGVPHRSACTIIALTCRKAATVGRKVESNSWHFGIDG</sequence>
<reference evidence="2 3" key="1">
    <citation type="journal article" date="2021" name="Commun. Biol.">
        <title>The genome of Shorea leprosula (Dipterocarpaceae) highlights the ecological relevance of drought in aseasonal tropical rainforests.</title>
        <authorList>
            <person name="Ng K.K.S."/>
            <person name="Kobayashi M.J."/>
            <person name="Fawcett J.A."/>
            <person name="Hatakeyama M."/>
            <person name="Paape T."/>
            <person name="Ng C.H."/>
            <person name="Ang C.C."/>
            <person name="Tnah L.H."/>
            <person name="Lee C.T."/>
            <person name="Nishiyama T."/>
            <person name="Sese J."/>
            <person name="O'Brien M.J."/>
            <person name="Copetti D."/>
            <person name="Mohd Noor M.I."/>
            <person name="Ong R.C."/>
            <person name="Putra M."/>
            <person name="Sireger I.Z."/>
            <person name="Indrioko S."/>
            <person name="Kosugi Y."/>
            <person name="Izuno A."/>
            <person name="Isagi Y."/>
            <person name="Lee S.L."/>
            <person name="Shimizu K.K."/>
        </authorList>
    </citation>
    <scope>NUCLEOTIDE SEQUENCE [LARGE SCALE GENOMIC DNA]</scope>
    <source>
        <strain evidence="2">214</strain>
    </source>
</reference>
<accession>A0AAV5MP62</accession>
<dbReference type="AlphaFoldDB" id="A0AAV5MP62"/>
<organism evidence="2 3">
    <name type="scientific">Rubroshorea leprosula</name>
    <dbReference type="NCBI Taxonomy" id="152421"/>
    <lineage>
        <taxon>Eukaryota</taxon>
        <taxon>Viridiplantae</taxon>
        <taxon>Streptophyta</taxon>
        <taxon>Embryophyta</taxon>
        <taxon>Tracheophyta</taxon>
        <taxon>Spermatophyta</taxon>
        <taxon>Magnoliopsida</taxon>
        <taxon>eudicotyledons</taxon>
        <taxon>Gunneridae</taxon>
        <taxon>Pentapetalae</taxon>
        <taxon>rosids</taxon>
        <taxon>malvids</taxon>
        <taxon>Malvales</taxon>
        <taxon>Dipterocarpaceae</taxon>
        <taxon>Rubroshorea</taxon>
    </lineage>
</organism>
<evidence type="ECO:0000313" key="3">
    <source>
        <dbReference type="Proteomes" id="UP001054252"/>
    </source>
</evidence>
<dbReference type="Proteomes" id="UP001054252">
    <property type="component" value="Unassembled WGS sequence"/>
</dbReference>
<proteinExistence type="predicted"/>
<evidence type="ECO:0000256" key="1">
    <source>
        <dbReference type="SAM" id="MobiDB-lite"/>
    </source>
</evidence>
<evidence type="ECO:0000313" key="2">
    <source>
        <dbReference type="EMBL" id="GKV51208.1"/>
    </source>
</evidence>